<keyword evidence="2" id="KW-1185">Reference proteome</keyword>
<reference evidence="1 2" key="1">
    <citation type="submission" date="2019-03" db="EMBL/GenBank/DDBJ databases">
        <title>First draft genome of Liparis tanakae, snailfish: a comprehensive survey of snailfish specific genes.</title>
        <authorList>
            <person name="Kim W."/>
            <person name="Song I."/>
            <person name="Jeong J.-H."/>
            <person name="Kim D."/>
            <person name="Kim S."/>
            <person name="Ryu S."/>
            <person name="Song J.Y."/>
            <person name="Lee S.K."/>
        </authorList>
    </citation>
    <scope>NUCLEOTIDE SEQUENCE [LARGE SCALE GENOMIC DNA]</scope>
    <source>
        <tissue evidence="1">Muscle</tissue>
    </source>
</reference>
<evidence type="ECO:0000313" key="1">
    <source>
        <dbReference type="EMBL" id="TNN57617.1"/>
    </source>
</evidence>
<organism evidence="1 2">
    <name type="scientific">Liparis tanakae</name>
    <name type="common">Tanaka's snailfish</name>
    <dbReference type="NCBI Taxonomy" id="230148"/>
    <lineage>
        <taxon>Eukaryota</taxon>
        <taxon>Metazoa</taxon>
        <taxon>Chordata</taxon>
        <taxon>Craniata</taxon>
        <taxon>Vertebrata</taxon>
        <taxon>Euteleostomi</taxon>
        <taxon>Actinopterygii</taxon>
        <taxon>Neopterygii</taxon>
        <taxon>Teleostei</taxon>
        <taxon>Neoteleostei</taxon>
        <taxon>Acanthomorphata</taxon>
        <taxon>Eupercaria</taxon>
        <taxon>Perciformes</taxon>
        <taxon>Cottioidei</taxon>
        <taxon>Cottales</taxon>
        <taxon>Liparidae</taxon>
        <taxon>Liparis</taxon>
    </lineage>
</organism>
<gene>
    <name evidence="1" type="ORF">EYF80_032147</name>
</gene>
<protein>
    <submittedName>
        <fullName evidence="1">Uncharacterized protein</fullName>
    </submittedName>
</protein>
<dbReference type="Proteomes" id="UP000314294">
    <property type="component" value="Unassembled WGS sequence"/>
</dbReference>
<accession>A0A4Z2GVF3</accession>
<evidence type="ECO:0000313" key="2">
    <source>
        <dbReference type="Proteomes" id="UP000314294"/>
    </source>
</evidence>
<sequence length="117" mass="13365">MLFREFVISDSEPACVRSNNRPSYGFNVIHPEFPKMPRGGAHCGSYRDTLASPAMGRRRWWPSLQSVRVQPKNIRRCYSLCSGEIRAARELIYASPLCVSFIIVSQFCCKDETNAQF</sequence>
<dbReference type="EMBL" id="SRLO01000400">
    <property type="protein sequence ID" value="TNN57617.1"/>
    <property type="molecule type" value="Genomic_DNA"/>
</dbReference>
<proteinExistence type="predicted"/>
<comment type="caution">
    <text evidence="1">The sequence shown here is derived from an EMBL/GenBank/DDBJ whole genome shotgun (WGS) entry which is preliminary data.</text>
</comment>
<name>A0A4Z2GVF3_9TELE</name>
<dbReference type="AlphaFoldDB" id="A0A4Z2GVF3"/>